<dbReference type="InterPro" id="IPR051104">
    <property type="entry name" value="FAD_monoxygenase"/>
</dbReference>
<dbReference type="InterPro" id="IPR002938">
    <property type="entry name" value="FAD-bd"/>
</dbReference>
<evidence type="ECO:0000259" key="4">
    <source>
        <dbReference type="Pfam" id="PF01494"/>
    </source>
</evidence>
<dbReference type="PANTHER" id="PTHR46720">
    <property type="entry name" value="HYDROXYLASE, PUTATIVE (AFU_ORTHOLOGUE AFUA_3G01460)-RELATED"/>
    <property type="match status" value="1"/>
</dbReference>
<dbReference type="VEuPathDB" id="FungiDB:EYZ11_011533"/>
<evidence type="ECO:0000256" key="2">
    <source>
        <dbReference type="ARBA" id="ARBA00022827"/>
    </source>
</evidence>
<keyword evidence="3" id="KW-0560">Oxidoreductase</keyword>
<dbReference type="Gene3D" id="3.50.50.60">
    <property type="entry name" value="FAD/NAD(P)-binding domain"/>
    <property type="match status" value="1"/>
</dbReference>
<dbReference type="GO" id="GO:0071949">
    <property type="term" value="F:FAD binding"/>
    <property type="evidence" value="ECO:0007669"/>
    <property type="project" value="InterPro"/>
</dbReference>
<dbReference type="GO" id="GO:0016491">
    <property type="term" value="F:oxidoreductase activity"/>
    <property type="evidence" value="ECO:0007669"/>
    <property type="project" value="UniProtKB-KW"/>
</dbReference>
<dbReference type="PRINTS" id="PR00420">
    <property type="entry name" value="RNGMNOXGNASE"/>
</dbReference>
<sequence>MPESSGNKAKFRVAVCGGGISGLALAAFLSKAEDIAVDVFEVKSEVRTIGAGIAIWQCYWDLLKDTVGLEAKCSAKGIPAPKWEKMEGPTLRRADNPANVYEFFQMDISPMVVPRTMLLESLLEETTGGSCSIHTDKRLIGYSSNEDATVTLSFADGGSAVADLLIGADGVHSQVRETMFRDVPTLAQPVFSGQLATRLKCRAEDLPAEHPAHSRFLIWCGDGRFVTSNMVGEFVQMTAYDHVPVPSNGKFWDDWVKQVSVDTVSQLYTGWDPTLLSLLQASREASQWAIHTVGPLPQFVSGNVALVGDAAHAMTPHIGLGGGQGIHDAFVLSHILTKPSIDRSTLTTALSVYDRVRRPASQRIAQWSLECGLMYGFLLPKKREQPPASLAKEFYMRTDWLRNKNVLDSELELVQNELKKALQAQDECS</sequence>
<dbReference type="GO" id="GO:0044550">
    <property type="term" value="P:secondary metabolite biosynthetic process"/>
    <property type="evidence" value="ECO:0007669"/>
    <property type="project" value="TreeGrafter"/>
</dbReference>
<dbReference type="InterPro" id="IPR036188">
    <property type="entry name" value="FAD/NAD-bd_sf"/>
</dbReference>
<reference evidence="5 6" key="1">
    <citation type="submission" date="2019-03" db="EMBL/GenBank/DDBJ databases">
        <title>The genome sequence of a newly discovered highly antifungal drug resistant Aspergillus species, Aspergillus tanneri NIH 1004.</title>
        <authorList>
            <person name="Mounaud S."/>
            <person name="Singh I."/>
            <person name="Joardar V."/>
            <person name="Pakala S."/>
            <person name="Pakala S."/>
            <person name="Venepally P."/>
            <person name="Hoover J."/>
            <person name="Nierman W."/>
            <person name="Chung J."/>
            <person name="Losada L."/>
        </authorList>
    </citation>
    <scope>NUCLEOTIDE SEQUENCE [LARGE SCALE GENOMIC DNA]</scope>
    <source>
        <strain evidence="5 6">NIH1004</strain>
    </source>
</reference>
<dbReference type="STRING" id="1220188.A0A4S3J4Q4"/>
<name>A0A4S3J4Q4_9EURO</name>
<gene>
    <name evidence="5" type="ORF">EYZ11_011533</name>
</gene>
<dbReference type="AlphaFoldDB" id="A0A4S3J4Q4"/>
<dbReference type="PANTHER" id="PTHR46720:SF3">
    <property type="entry name" value="FAD-BINDING DOMAIN-CONTAINING PROTEIN-RELATED"/>
    <property type="match status" value="1"/>
</dbReference>
<organism evidence="5 6">
    <name type="scientific">Aspergillus tanneri</name>
    <dbReference type="NCBI Taxonomy" id="1220188"/>
    <lineage>
        <taxon>Eukaryota</taxon>
        <taxon>Fungi</taxon>
        <taxon>Dikarya</taxon>
        <taxon>Ascomycota</taxon>
        <taxon>Pezizomycotina</taxon>
        <taxon>Eurotiomycetes</taxon>
        <taxon>Eurotiomycetidae</taxon>
        <taxon>Eurotiales</taxon>
        <taxon>Aspergillaceae</taxon>
        <taxon>Aspergillus</taxon>
        <taxon>Aspergillus subgen. Circumdati</taxon>
    </lineage>
</organism>
<keyword evidence="2" id="KW-0274">FAD</keyword>
<proteinExistence type="predicted"/>
<feature type="domain" description="FAD-binding" evidence="4">
    <location>
        <begin position="12"/>
        <end position="368"/>
    </location>
</feature>
<evidence type="ECO:0000256" key="3">
    <source>
        <dbReference type="ARBA" id="ARBA00023002"/>
    </source>
</evidence>
<dbReference type="Proteomes" id="UP000308092">
    <property type="component" value="Unassembled WGS sequence"/>
</dbReference>
<dbReference type="SUPFAM" id="SSF51905">
    <property type="entry name" value="FAD/NAD(P)-binding domain"/>
    <property type="match status" value="1"/>
</dbReference>
<protein>
    <recommendedName>
        <fullName evidence="4">FAD-binding domain-containing protein</fullName>
    </recommendedName>
</protein>
<evidence type="ECO:0000256" key="1">
    <source>
        <dbReference type="ARBA" id="ARBA00022630"/>
    </source>
</evidence>
<keyword evidence="6" id="KW-1185">Reference proteome</keyword>
<evidence type="ECO:0000313" key="5">
    <source>
        <dbReference type="EMBL" id="THC89027.1"/>
    </source>
</evidence>
<dbReference type="Pfam" id="PF01494">
    <property type="entry name" value="FAD_binding_3"/>
    <property type="match status" value="1"/>
</dbReference>
<comment type="caution">
    <text evidence="5">The sequence shown here is derived from an EMBL/GenBank/DDBJ whole genome shotgun (WGS) entry which is preliminary data.</text>
</comment>
<dbReference type="EMBL" id="SOSA01000724">
    <property type="protein sequence ID" value="THC89027.1"/>
    <property type="molecule type" value="Genomic_DNA"/>
</dbReference>
<evidence type="ECO:0000313" key="6">
    <source>
        <dbReference type="Proteomes" id="UP000308092"/>
    </source>
</evidence>
<keyword evidence="1" id="KW-0285">Flavoprotein</keyword>
<accession>A0A4S3J4Q4</accession>